<reference evidence="1" key="1">
    <citation type="submission" date="2020-07" db="EMBL/GenBank/DDBJ databases">
        <title>Multicomponent nature underlies the extraordinary mechanical properties of spider dragline silk.</title>
        <authorList>
            <person name="Kono N."/>
            <person name="Nakamura H."/>
            <person name="Mori M."/>
            <person name="Yoshida Y."/>
            <person name="Ohtoshi R."/>
            <person name="Malay A.D."/>
            <person name="Moran D.A.P."/>
            <person name="Tomita M."/>
            <person name="Numata K."/>
            <person name="Arakawa K."/>
        </authorList>
    </citation>
    <scope>NUCLEOTIDE SEQUENCE</scope>
</reference>
<dbReference type="Proteomes" id="UP000887116">
    <property type="component" value="Unassembled WGS sequence"/>
</dbReference>
<name>A0A8X6L711_TRICU</name>
<dbReference type="EMBL" id="BMAO01014866">
    <property type="protein sequence ID" value="GFQ97681.1"/>
    <property type="molecule type" value="Genomic_DNA"/>
</dbReference>
<accession>A0A8X6L711</accession>
<protein>
    <submittedName>
        <fullName evidence="1">Uncharacterized protein</fullName>
    </submittedName>
</protein>
<evidence type="ECO:0000313" key="2">
    <source>
        <dbReference type="Proteomes" id="UP000887116"/>
    </source>
</evidence>
<organism evidence="1 2">
    <name type="scientific">Trichonephila clavata</name>
    <name type="common">Joro spider</name>
    <name type="synonym">Nephila clavata</name>
    <dbReference type="NCBI Taxonomy" id="2740835"/>
    <lineage>
        <taxon>Eukaryota</taxon>
        <taxon>Metazoa</taxon>
        <taxon>Ecdysozoa</taxon>
        <taxon>Arthropoda</taxon>
        <taxon>Chelicerata</taxon>
        <taxon>Arachnida</taxon>
        <taxon>Araneae</taxon>
        <taxon>Araneomorphae</taxon>
        <taxon>Entelegynae</taxon>
        <taxon>Araneoidea</taxon>
        <taxon>Nephilidae</taxon>
        <taxon>Trichonephila</taxon>
    </lineage>
</organism>
<dbReference type="AlphaFoldDB" id="A0A8X6L711"/>
<gene>
    <name evidence="1" type="ORF">TNCT_505671</name>
</gene>
<keyword evidence="2" id="KW-1185">Reference proteome</keyword>
<evidence type="ECO:0000313" key="1">
    <source>
        <dbReference type="EMBL" id="GFQ97681.1"/>
    </source>
</evidence>
<sequence>MGSIGECAEDAHIEADSRQVHHSGKQCYTKQRSFNSHINSPHTEIILPAISSTHVSYPTISSYQYEFGFHLSIQSFSTFLESSGDVPVPKLQTNLLAL</sequence>
<proteinExistence type="predicted"/>
<comment type="caution">
    <text evidence="1">The sequence shown here is derived from an EMBL/GenBank/DDBJ whole genome shotgun (WGS) entry which is preliminary data.</text>
</comment>